<evidence type="ECO:0000256" key="4">
    <source>
        <dbReference type="ARBA" id="ARBA00022989"/>
    </source>
</evidence>
<dbReference type="InterPro" id="IPR050250">
    <property type="entry name" value="Macrolide_Exporter_MacB"/>
</dbReference>
<dbReference type="Pfam" id="PF02687">
    <property type="entry name" value="FtsX"/>
    <property type="match status" value="2"/>
</dbReference>
<evidence type="ECO:0000256" key="1">
    <source>
        <dbReference type="ARBA" id="ARBA00004651"/>
    </source>
</evidence>
<dbReference type="RefSeq" id="WP_187963921.1">
    <property type="nucleotide sequence ID" value="NZ_JACVDC010000003.1"/>
</dbReference>
<dbReference type="AlphaFoldDB" id="A0A926JNW4"/>
<feature type="transmembrane region" description="Helical" evidence="6">
    <location>
        <begin position="372"/>
        <end position="398"/>
    </location>
</feature>
<evidence type="ECO:0000256" key="3">
    <source>
        <dbReference type="ARBA" id="ARBA00022692"/>
    </source>
</evidence>
<evidence type="ECO:0000259" key="8">
    <source>
        <dbReference type="Pfam" id="PF12704"/>
    </source>
</evidence>
<keyword evidence="3 6" id="KW-0812">Transmembrane</keyword>
<feature type="transmembrane region" description="Helical" evidence="6">
    <location>
        <begin position="419"/>
        <end position="439"/>
    </location>
</feature>
<feature type="transmembrane region" description="Helical" evidence="6">
    <location>
        <begin position="329"/>
        <end position="352"/>
    </location>
</feature>
<accession>A0A926JNW4</accession>
<sequence length="788" mass="88097">MIRNYFKIAWRNLWKNKGYSLLNIGGLAVGMAAAMLILLMVQNERSMDMFHHKKDRLYIAGNQSVFDGKIDTWFWTPKPLGPALSEEYPEVGHTARYASGGRFLFSNGDRKINTSGAFIDPDFLNMFDFPLLEGDKKHLFDNPSNMVITAATAKKIFGKERQVVGKTIKIDSTDYATVTGVLDDLPGNTQFEFEYLLPWSYMKKLGWADESWGNNSVSTFVELRPNADRALVEDKIRDITKRRSNGQEDNSIILHSIPDWWLRSKFENGKIAGGRIEMVRMFTFIACFILLIACINFMNLSTARSEKRAREVGVRKVAGAGRYSLIGQFLGESILIASVAGIVSLGIVLLAIPYFNSLVNHPLSIDLGNSQFWLLTIGVILITGLLAGSYPAFFLSSFKPVKTLKGTFRQTHSGFNPRKALVVVQFTIAIILIVSTLVIHRQIQFGKDREDGYDKNNLVYIMEQGDIPKNTELIKSELLHNNIAASVTRTFSPLTEGWSNTWGIEWRGKQEGDKTTFDRFSADEHLVQTAGLTLVTGRDFDLAKYPTDSTAVLLSESAVKAMGFDNPIGEIIRDNDTDMHVVGVVKDFIMRSPYEPIPPMLIEGFAVFGFNTIHIKFNPSLSTAEALAKTEEIFKKYNPAYPFVYHFVDEAYAQKFRESQRTGTLAALFAFLTIFISCLGLFGLAAYMAENRTKEIGVRKVLGASVFSITKLLSREFVMLVLASCIIAFPIAYWLMDRFLQNFNYRISLGWGIFIVAGAGALILALLTVSSQAIKAAVANPAKSLKTE</sequence>
<proteinExistence type="predicted"/>
<feature type="domain" description="ABC3 transporter permease C-terminal" evidence="7">
    <location>
        <begin position="284"/>
        <end position="397"/>
    </location>
</feature>
<evidence type="ECO:0000256" key="2">
    <source>
        <dbReference type="ARBA" id="ARBA00022475"/>
    </source>
</evidence>
<dbReference type="EMBL" id="JACVDC010000003">
    <property type="protein sequence ID" value="MBC9794762.1"/>
    <property type="molecule type" value="Genomic_DNA"/>
</dbReference>
<dbReference type="Proteomes" id="UP000653730">
    <property type="component" value="Unassembled WGS sequence"/>
</dbReference>
<feature type="transmembrane region" description="Helical" evidence="6">
    <location>
        <begin position="665"/>
        <end position="689"/>
    </location>
</feature>
<comment type="caution">
    <text evidence="9">The sequence shown here is derived from an EMBL/GenBank/DDBJ whole genome shotgun (WGS) entry which is preliminary data.</text>
</comment>
<organism evidence="9 10">
    <name type="scientific">Sinomicrobium weinanense</name>
    <dbReference type="NCBI Taxonomy" id="2842200"/>
    <lineage>
        <taxon>Bacteria</taxon>
        <taxon>Pseudomonadati</taxon>
        <taxon>Bacteroidota</taxon>
        <taxon>Flavobacteriia</taxon>
        <taxon>Flavobacteriales</taxon>
        <taxon>Flavobacteriaceae</taxon>
        <taxon>Sinomicrobium</taxon>
    </lineage>
</organism>
<protein>
    <submittedName>
        <fullName evidence="9">ABC transporter permease</fullName>
    </submittedName>
</protein>
<feature type="domain" description="MacB-like periplasmic core" evidence="8">
    <location>
        <begin position="20"/>
        <end position="238"/>
    </location>
</feature>
<evidence type="ECO:0000313" key="10">
    <source>
        <dbReference type="Proteomes" id="UP000653730"/>
    </source>
</evidence>
<dbReference type="GO" id="GO:0022857">
    <property type="term" value="F:transmembrane transporter activity"/>
    <property type="evidence" value="ECO:0007669"/>
    <property type="project" value="TreeGrafter"/>
</dbReference>
<dbReference type="PANTHER" id="PTHR30572:SF18">
    <property type="entry name" value="ABC-TYPE MACROLIDE FAMILY EXPORT SYSTEM PERMEASE COMPONENT 2"/>
    <property type="match status" value="1"/>
</dbReference>
<gene>
    <name evidence="9" type="ORF">IBL28_02185</name>
</gene>
<evidence type="ECO:0000259" key="7">
    <source>
        <dbReference type="Pfam" id="PF02687"/>
    </source>
</evidence>
<dbReference type="Pfam" id="PF12704">
    <property type="entry name" value="MacB_PCD"/>
    <property type="match status" value="1"/>
</dbReference>
<comment type="subcellular location">
    <subcellularLocation>
        <location evidence="1">Cell membrane</location>
        <topology evidence="1">Multi-pass membrane protein</topology>
    </subcellularLocation>
</comment>
<evidence type="ECO:0000256" key="6">
    <source>
        <dbReference type="SAM" id="Phobius"/>
    </source>
</evidence>
<evidence type="ECO:0000313" key="9">
    <source>
        <dbReference type="EMBL" id="MBC9794762.1"/>
    </source>
</evidence>
<dbReference type="InterPro" id="IPR003838">
    <property type="entry name" value="ABC3_permease_C"/>
</dbReference>
<name>A0A926JNW4_9FLAO</name>
<dbReference type="GO" id="GO:0005886">
    <property type="term" value="C:plasma membrane"/>
    <property type="evidence" value="ECO:0007669"/>
    <property type="project" value="UniProtKB-SubCell"/>
</dbReference>
<feature type="transmembrane region" description="Helical" evidence="6">
    <location>
        <begin position="748"/>
        <end position="767"/>
    </location>
</feature>
<dbReference type="InterPro" id="IPR025857">
    <property type="entry name" value="MacB_PCD"/>
</dbReference>
<feature type="transmembrane region" description="Helical" evidence="6">
    <location>
        <begin position="21"/>
        <end position="41"/>
    </location>
</feature>
<feature type="transmembrane region" description="Helical" evidence="6">
    <location>
        <begin position="717"/>
        <end position="736"/>
    </location>
</feature>
<evidence type="ECO:0000256" key="5">
    <source>
        <dbReference type="ARBA" id="ARBA00023136"/>
    </source>
</evidence>
<reference evidence="9 10" key="1">
    <citation type="submission" date="2020-09" db="EMBL/GenBank/DDBJ databases">
        <title>Sinomicrobium weinanense sp. nov., a halophilic bacteria isolated from saline-alkali soil.</title>
        <authorList>
            <person name="Wu P."/>
            <person name="Ren H."/>
            <person name="Mei Y."/>
            <person name="Liang Y."/>
            <person name="Chen Z."/>
        </authorList>
    </citation>
    <scope>NUCLEOTIDE SEQUENCE [LARGE SCALE GENOMIC DNA]</scope>
    <source>
        <strain evidence="9 10">FJxs</strain>
    </source>
</reference>
<keyword evidence="2" id="KW-1003">Cell membrane</keyword>
<feature type="domain" description="ABC3 transporter permease C-terminal" evidence="7">
    <location>
        <begin position="668"/>
        <end position="778"/>
    </location>
</feature>
<feature type="transmembrane region" description="Helical" evidence="6">
    <location>
        <begin position="281"/>
        <end position="300"/>
    </location>
</feature>
<keyword evidence="5 6" id="KW-0472">Membrane</keyword>
<keyword evidence="10" id="KW-1185">Reference proteome</keyword>
<dbReference type="PANTHER" id="PTHR30572">
    <property type="entry name" value="MEMBRANE COMPONENT OF TRANSPORTER-RELATED"/>
    <property type="match status" value="1"/>
</dbReference>
<keyword evidence="4 6" id="KW-1133">Transmembrane helix</keyword>